<dbReference type="OrthoDB" id="5560525at2759"/>
<dbReference type="STRING" id="41688.A0A2N3NEK4"/>
<feature type="coiled-coil region" evidence="1">
    <location>
        <begin position="76"/>
        <end position="103"/>
    </location>
</feature>
<dbReference type="Proteomes" id="UP000233524">
    <property type="component" value="Unassembled WGS sequence"/>
</dbReference>
<name>A0A2N3NEK4_9PEZI</name>
<dbReference type="VEuPathDB" id="FungiDB:jhhlp_002549"/>
<proteinExistence type="predicted"/>
<reference evidence="3 4" key="1">
    <citation type="journal article" date="2017" name="G3 (Bethesda)">
        <title>First Draft Genome Sequence of the Pathogenic Fungus Lomentospora prolificans (Formerly Scedosporium prolificans).</title>
        <authorList>
            <person name="Luo R."/>
            <person name="Zimin A."/>
            <person name="Workman R."/>
            <person name="Fan Y."/>
            <person name="Pertea G."/>
            <person name="Grossman N."/>
            <person name="Wear M.P."/>
            <person name="Jia B."/>
            <person name="Miller H."/>
            <person name="Casadevall A."/>
            <person name="Timp W."/>
            <person name="Zhang S.X."/>
            <person name="Salzberg S.L."/>
        </authorList>
    </citation>
    <scope>NUCLEOTIDE SEQUENCE [LARGE SCALE GENOMIC DNA]</scope>
    <source>
        <strain evidence="3 4">JHH-5317</strain>
    </source>
</reference>
<keyword evidence="4" id="KW-1185">Reference proteome</keyword>
<evidence type="ECO:0000313" key="4">
    <source>
        <dbReference type="Proteomes" id="UP000233524"/>
    </source>
</evidence>
<dbReference type="AlphaFoldDB" id="A0A2N3NEK4"/>
<protein>
    <submittedName>
        <fullName evidence="3">Uncharacterized protein</fullName>
    </submittedName>
</protein>
<sequence>MTITIASPPPSPPAASFQPRQATTQANNLCCPNCGFILPSPASNPGSPATVTAAADLPQQQQQQQQQHPTAAELELAKAQQHIADLESQIKQLNEKATAAIYRWADYENELSQLRGSLQSPPP</sequence>
<accession>A0A2N3NEK4</accession>
<dbReference type="EMBL" id="NLAX01000008">
    <property type="protein sequence ID" value="PKS10792.1"/>
    <property type="molecule type" value="Genomic_DNA"/>
</dbReference>
<evidence type="ECO:0000256" key="2">
    <source>
        <dbReference type="SAM" id="MobiDB-lite"/>
    </source>
</evidence>
<evidence type="ECO:0000313" key="3">
    <source>
        <dbReference type="EMBL" id="PKS10792.1"/>
    </source>
</evidence>
<organism evidence="3 4">
    <name type="scientific">Lomentospora prolificans</name>
    <dbReference type="NCBI Taxonomy" id="41688"/>
    <lineage>
        <taxon>Eukaryota</taxon>
        <taxon>Fungi</taxon>
        <taxon>Dikarya</taxon>
        <taxon>Ascomycota</taxon>
        <taxon>Pezizomycotina</taxon>
        <taxon>Sordariomycetes</taxon>
        <taxon>Hypocreomycetidae</taxon>
        <taxon>Microascales</taxon>
        <taxon>Microascaceae</taxon>
        <taxon>Lomentospora</taxon>
    </lineage>
</organism>
<comment type="caution">
    <text evidence="3">The sequence shown here is derived from an EMBL/GenBank/DDBJ whole genome shotgun (WGS) entry which is preliminary data.</text>
</comment>
<feature type="compositionally biased region" description="Polar residues" evidence="2">
    <location>
        <begin position="41"/>
        <end position="50"/>
    </location>
</feature>
<keyword evidence="1" id="KW-0175">Coiled coil</keyword>
<gene>
    <name evidence="3" type="ORF">jhhlp_002549</name>
</gene>
<feature type="region of interest" description="Disordered" evidence="2">
    <location>
        <begin position="1"/>
        <end position="22"/>
    </location>
</feature>
<feature type="region of interest" description="Disordered" evidence="2">
    <location>
        <begin position="41"/>
        <end position="72"/>
    </location>
</feature>
<evidence type="ECO:0000256" key="1">
    <source>
        <dbReference type="SAM" id="Coils"/>
    </source>
</evidence>
<dbReference type="InParanoid" id="A0A2N3NEK4"/>